<dbReference type="InterPro" id="IPR019647">
    <property type="entry name" value="PhoP_reg_network_YrbL"/>
</dbReference>
<dbReference type="OrthoDB" id="5421848at2"/>
<accession>A0A1M5RVZ9</accession>
<evidence type="ECO:0000313" key="1">
    <source>
        <dbReference type="EMBL" id="SHH30416.1"/>
    </source>
</evidence>
<dbReference type="Proteomes" id="UP000184139">
    <property type="component" value="Unassembled WGS sequence"/>
</dbReference>
<gene>
    <name evidence="1" type="ORF">SAMN02745124_00026</name>
</gene>
<keyword evidence="2" id="KW-1185">Reference proteome</keyword>
<reference evidence="1 2" key="1">
    <citation type="submission" date="2016-11" db="EMBL/GenBank/DDBJ databases">
        <authorList>
            <person name="Jaros S."/>
            <person name="Januszkiewicz K."/>
            <person name="Wedrychowicz H."/>
        </authorList>
    </citation>
    <scope>NUCLEOTIDE SEQUENCE [LARGE SCALE GENOMIC DNA]</scope>
    <source>
        <strain evidence="1 2">DSM 9705</strain>
    </source>
</reference>
<dbReference type="Pfam" id="PF10707">
    <property type="entry name" value="YrbL-PhoP_reg"/>
    <property type="match status" value="1"/>
</dbReference>
<sequence>MAGEQEGQIIADVEKPLVLSDELLINRGRGRLCFRHPTDRSLVIKVPAGTGNADQSANRKEWQGYRDLIRRHGRLSCISHCHGFVATDRGTGLVCDCIRDAHGTIARSIYDIIVFDDACDITRVLAVAEIFGRYLLERDIRLFDLNPKNIALVLEQDGGYRAVALDLKGRFDNNEFIPLSSYVGFFARRKMRRRTRQLLERIRFFHEHRDRYRARQHHRQRDGL</sequence>
<dbReference type="AlphaFoldDB" id="A0A1M5RVZ9"/>
<protein>
    <submittedName>
        <fullName evidence="1">PhoP regulatory network protein YrbL</fullName>
    </submittedName>
</protein>
<organism evidence="1 2">
    <name type="scientific">Desulfofustis glycolicus DSM 9705</name>
    <dbReference type="NCBI Taxonomy" id="1121409"/>
    <lineage>
        <taxon>Bacteria</taxon>
        <taxon>Pseudomonadati</taxon>
        <taxon>Thermodesulfobacteriota</taxon>
        <taxon>Desulfobulbia</taxon>
        <taxon>Desulfobulbales</taxon>
        <taxon>Desulfocapsaceae</taxon>
        <taxon>Desulfofustis</taxon>
    </lineage>
</organism>
<proteinExistence type="predicted"/>
<dbReference type="RefSeq" id="WP_073372807.1">
    <property type="nucleotide sequence ID" value="NZ_FQXS01000001.1"/>
</dbReference>
<dbReference type="STRING" id="1121409.SAMN02745124_00026"/>
<name>A0A1M5RVZ9_9BACT</name>
<dbReference type="EMBL" id="FQXS01000001">
    <property type="protein sequence ID" value="SHH30416.1"/>
    <property type="molecule type" value="Genomic_DNA"/>
</dbReference>
<evidence type="ECO:0000313" key="2">
    <source>
        <dbReference type="Proteomes" id="UP000184139"/>
    </source>
</evidence>